<evidence type="ECO:0000313" key="3">
    <source>
        <dbReference type="Proteomes" id="UP000809789"/>
    </source>
</evidence>
<dbReference type="InterPro" id="IPR038291">
    <property type="entry name" value="SAP30_C_sf"/>
</dbReference>
<protein>
    <recommendedName>
        <fullName evidence="4">Histone deacetylase complex subunit SAP30 Sin3 binding domain-containing protein</fullName>
    </recommendedName>
</protein>
<name>A0A8K0LAK7_9PEZI</name>
<feature type="compositionally biased region" description="Polar residues" evidence="1">
    <location>
        <begin position="33"/>
        <end position="44"/>
    </location>
</feature>
<feature type="region of interest" description="Disordered" evidence="1">
    <location>
        <begin position="1"/>
        <end position="65"/>
    </location>
</feature>
<reference evidence="2" key="1">
    <citation type="submission" date="2021-07" db="EMBL/GenBank/DDBJ databases">
        <title>Elsinoe batatas strain:CRI-CJ2 Genome sequencing and assembly.</title>
        <authorList>
            <person name="Huang L."/>
        </authorList>
    </citation>
    <scope>NUCLEOTIDE SEQUENCE</scope>
    <source>
        <strain evidence="2">CRI-CJ2</strain>
    </source>
</reference>
<proteinExistence type="predicted"/>
<dbReference type="Gene3D" id="6.10.160.20">
    <property type="match status" value="1"/>
</dbReference>
<evidence type="ECO:0000256" key="1">
    <source>
        <dbReference type="SAM" id="MobiDB-lite"/>
    </source>
</evidence>
<dbReference type="OrthoDB" id="510958at2759"/>
<accession>A0A8K0LAK7</accession>
<dbReference type="EMBL" id="JAESVG020000001">
    <property type="protein sequence ID" value="KAG8631569.1"/>
    <property type="molecule type" value="Genomic_DNA"/>
</dbReference>
<evidence type="ECO:0008006" key="4">
    <source>
        <dbReference type="Google" id="ProtNLM"/>
    </source>
</evidence>
<evidence type="ECO:0000313" key="2">
    <source>
        <dbReference type="EMBL" id="KAG8631569.1"/>
    </source>
</evidence>
<comment type="caution">
    <text evidence="2">The sequence shown here is derived from an EMBL/GenBank/DDBJ whole genome shotgun (WGS) entry which is preliminary data.</text>
</comment>
<feature type="compositionally biased region" description="Low complexity" evidence="1">
    <location>
        <begin position="1"/>
        <end position="25"/>
    </location>
</feature>
<gene>
    <name evidence="2" type="ORF">KVT40_000709</name>
</gene>
<organism evidence="2 3">
    <name type="scientific">Elsinoe batatas</name>
    <dbReference type="NCBI Taxonomy" id="2601811"/>
    <lineage>
        <taxon>Eukaryota</taxon>
        <taxon>Fungi</taxon>
        <taxon>Dikarya</taxon>
        <taxon>Ascomycota</taxon>
        <taxon>Pezizomycotina</taxon>
        <taxon>Dothideomycetes</taxon>
        <taxon>Dothideomycetidae</taxon>
        <taxon>Myriangiales</taxon>
        <taxon>Elsinoaceae</taxon>
        <taxon>Elsinoe</taxon>
    </lineage>
</organism>
<sequence>MAPTKKTAQDDSSSSSKAQAPSAKALGKKPVNSALSQVANSTSKDQSKVNGLDGNHDGQDSSKGLSWDKEDIEVLQRYRFQHRLALPSPYTNTFHRAVLENKGLGRHSPTAIAKHRAAQKQTSRLNLATAVRKHFNSMPADQTAVAAGMVYTINNQDREFKKRSTPISQKTAQT</sequence>
<keyword evidence="3" id="KW-1185">Reference proteome</keyword>
<feature type="compositionally biased region" description="Basic and acidic residues" evidence="1">
    <location>
        <begin position="54"/>
        <end position="65"/>
    </location>
</feature>
<dbReference type="AlphaFoldDB" id="A0A8K0LAK7"/>
<dbReference type="Proteomes" id="UP000809789">
    <property type="component" value="Unassembled WGS sequence"/>
</dbReference>